<protein>
    <submittedName>
        <fullName evidence="1">Uncharacterized protein</fullName>
    </submittedName>
</protein>
<proteinExistence type="predicted"/>
<evidence type="ECO:0000313" key="2">
    <source>
        <dbReference type="Proteomes" id="UP001162992"/>
    </source>
</evidence>
<keyword evidence="2" id="KW-1185">Reference proteome</keyword>
<gene>
    <name evidence="1" type="ORF">O6H91_11G086700</name>
</gene>
<sequence>MAFSAGAIACGEVRRALHSYAAWNNTAPSPPFVEAVAETQIMYRTAIFRATIIMVAVLLVVMICVSRWHFICSCIFPNSFQRANSNDLSAVRLVIMELRQSSLIERVSIDKVPVIEFTSQQGSSTQLGTFGTECTICLSEFEEGEMISMLPNCCHAFHLPCIDMWLVSNVSCPTCRNNLLPQSPHYEMLSGSS</sequence>
<dbReference type="EMBL" id="CM055102">
    <property type="protein sequence ID" value="KAJ7539310.1"/>
    <property type="molecule type" value="Genomic_DNA"/>
</dbReference>
<evidence type="ECO:0000313" key="1">
    <source>
        <dbReference type="EMBL" id="KAJ7539310.1"/>
    </source>
</evidence>
<comment type="caution">
    <text evidence="1">The sequence shown here is derived from an EMBL/GenBank/DDBJ whole genome shotgun (WGS) entry which is preliminary data.</text>
</comment>
<dbReference type="Proteomes" id="UP001162992">
    <property type="component" value="Chromosome 11"/>
</dbReference>
<reference evidence="2" key="1">
    <citation type="journal article" date="2024" name="Proc. Natl. Acad. Sci. U.S.A.">
        <title>Extraordinary preservation of gene collinearity over three hundred million years revealed in homosporous lycophytes.</title>
        <authorList>
            <person name="Li C."/>
            <person name="Wickell D."/>
            <person name="Kuo L.Y."/>
            <person name="Chen X."/>
            <person name="Nie B."/>
            <person name="Liao X."/>
            <person name="Peng D."/>
            <person name="Ji J."/>
            <person name="Jenkins J."/>
            <person name="Williams M."/>
            <person name="Shu S."/>
            <person name="Plott C."/>
            <person name="Barry K."/>
            <person name="Rajasekar S."/>
            <person name="Grimwood J."/>
            <person name="Han X."/>
            <person name="Sun S."/>
            <person name="Hou Z."/>
            <person name="He W."/>
            <person name="Dai G."/>
            <person name="Sun C."/>
            <person name="Schmutz J."/>
            <person name="Leebens-Mack J.H."/>
            <person name="Li F.W."/>
            <person name="Wang L."/>
        </authorList>
    </citation>
    <scope>NUCLEOTIDE SEQUENCE [LARGE SCALE GENOMIC DNA]</scope>
    <source>
        <strain evidence="2">cv. PW_Plant_1</strain>
    </source>
</reference>
<accession>A0ACC2CBB2</accession>
<organism evidence="1 2">
    <name type="scientific">Diphasiastrum complanatum</name>
    <name type="common">Issler's clubmoss</name>
    <name type="synonym">Lycopodium complanatum</name>
    <dbReference type="NCBI Taxonomy" id="34168"/>
    <lineage>
        <taxon>Eukaryota</taxon>
        <taxon>Viridiplantae</taxon>
        <taxon>Streptophyta</taxon>
        <taxon>Embryophyta</taxon>
        <taxon>Tracheophyta</taxon>
        <taxon>Lycopodiopsida</taxon>
        <taxon>Lycopodiales</taxon>
        <taxon>Lycopodiaceae</taxon>
        <taxon>Lycopodioideae</taxon>
        <taxon>Diphasiastrum</taxon>
    </lineage>
</organism>
<name>A0ACC2CBB2_DIPCM</name>